<dbReference type="InterPro" id="IPR029058">
    <property type="entry name" value="AB_hydrolase_fold"/>
</dbReference>
<comment type="similarity">
    <text evidence="1">Belongs to the AB hydrolase superfamily.</text>
</comment>
<gene>
    <name evidence="3" type="ORF">EV146_10865</name>
</gene>
<dbReference type="SUPFAM" id="SSF53474">
    <property type="entry name" value="alpha/beta-Hydrolases"/>
    <property type="match status" value="1"/>
</dbReference>
<proteinExistence type="inferred from homology"/>
<reference evidence="3 4" key="1">
    <citation type="journal article" date="2015" name="Stand. Genomic Sci.">
        <title>Genomic Encyclopedia of Bacterial and Archaeal Type Strains, Phase III: the genomes of soil and plant-associated and newly described type strains.</title>
        <authorList>
            <person name="Whitman W.B."/>
            <person name="Woyke T."/>
            <person name="Klenk H.P."/>
            <person name="Zhou Y."/>
            <person name="Lilburn T.G."/>
            <person name="Beck B.J."/>
            <person name="De Vos P."/>
            <person name="Vandamme P."/>
            <person name="Eisen J.A."/>
            <person name="Garrity G."/>
            <person name="Hugenholtz P."/>
            <person name="Kyrpides N.C."/>
        </authorList>
    </citation>
    <scope>NUCLEOTIDE SEQUENCE [LARGE SCALE GENOMIC DNA]</scope>
    <source>
        <strain evidence="3 4">CV53</strain>
    </source>
</reference>
<protein>
    <submittedName>
        <fullName evidence="3">Sigma-B regulation protein RsbQ</fullName>
    </submittedName>
</protein>
<accession>A0A4R2BCH7</accession>
<dbReference type="PRINTS" id="PR00111">
    <property type="entry name" value="ABHYDROLASE"/>
</dbReference>
<evidence type="ECO:0000256" key="1">
    <source>
        <dbReference type="ARBA" id="ARBA00008645"/>
    </source>
</evidence>
<dbReference type="Gene3D" id="3.40.50.1820">
    <property type="entry name" value="alpha/beta hydrolase"/>
    <property type="match status" value="1"/>
</dbReference>
<evidence type="ECO:0000259" key="2">
    <source>
        <dbReference type="Pfam" id="PF00561"/>
    </source>
</evidence>
<dbReference type="PANTHER" id="PTHR43039">
    <property type="entry name" value="ESTERASE-RELATED"/>
    <property type="match status" value="1"/>
</dbReference>
<dbReference type="AlphaFoldDB" id="A0A4R2BCH7"/>
<keyword evidence="4" id="KW-1185">Reference proteome</keyword>
<sequence>MNQDIFIRNNIKILGNGTKSMILAPGFGCDQSVWKPVAKMFKNEYRIILFDYVGSGNSDLRAYDAKKYSTLEGYAQDVLDVCSLLELKDAIFVGHSVGSMIGMLASLKNPEHFSDLIMLGPSPCYLNVPPDYFGGFEKEQLLGLIEMMERNYLGWATVFAATVMNNPDRPELKAELEERFCSTDPIIARQFAEAAFFADNRKDLSNVTVPTLILQCSEDVIAPVQVGAYIHQQLPGSMLKHMKATGHCPHMSHPEETVSLIRNYLKETSKDGSEVTLCNG</sequence>
<dbReference type="EMBL" id="SLVV01000008">
    <property type="protein sequence ID" value="TCN23962.1"/>
    <property type="molecule type" value="Genomic_DNA"/>
</dbReference>
<dbReference type="Pfam" id="PF00561">
    <property type="entry name" value="Abhydrolase_1"/>
    <property type="match status" value="1"/>
</dbReference>
<evidence type="ECO:0000313" key="3">
    <source>
        <dbReference type="EMBL" id="TCN23962.1"/>
    </source>
</evidence>
<organism evidence="3 4">
    <name type="scientific">Mesobacillus foraminis</name>
    <dbReference type="NCBI Taxonomy" id="279826"/>
    <lineage>
        <taxon>Bacteria</taxon>
        <taxon>Bacillati</taxon>
        <taxon>Bacillota</taxon>
        <taxon>Bacilli</taxon>
        <taxon>Bacillales</taxon>
        <taxon>Bacillaceae</taxon>
        <taxon>Mesobacillus</taxon>
    </lineage>
</organism>
<evidence type="ECO:0000313" key="4">
    <source>
        <dbReference type="Proteomes" id="UP000295689"/>
    </source>
</evidence>
<feature type="domain" description="AB hydrolase-1" evidence="2">
    <location>
        <begin position="21"/>
        <end position="254"/>
    </location>
</feature>
<name>A0A4R2BCH7_9BACI</name>
<dbReference type="RefSeq" id="WP_132007849.1">
    <property type="nucleotide sequence ID" value="NZ_JABUHM010000007.1"/>
</dbReference>
<dbReference type="Proteomes" id="UP000295689">
    <property type="component" value="Unassembled WGS sequence"/>
</dbReference>
<comment type="caution">
    <text evidence="3">The sequence shown here is derived from an EMBL/GenBank/DDBJ whole genome shotgun (WGS) entry which is preliminary data.</text>
</comment>
<dbReference type="InterPro" id="IPR000073">
    <property type="entry name" value="AB_hydrolase_1"/>
</dbReference>